<dbReference type="PROSITE" id="PS50102">
    <property type="entry name" value="RRM"/>
    <property type="match status" value="1"/>
</dbReference>
<evidence type="ECO:0000256" key="10">
    <source>
        <dbReference type="ARBA" id="ARBA00034996"/>
    </source>
</evidence>
<dbReference type="EC" id="2.1.1.229" evidence="3"/>
<evidence type="ECO:0000256" key="13">
    <source>
        <dbReference type="ARBA" id="ARBA00049802"/>
    </source>
</evidence>
<comment type="cofactor">
    <cofactor evidence="1">
        <name>Fe(2+)</name>
        <dbReference type="ChEBI" id="CHEBI:29033"/>
    </cofactor>
</comment>
<dbReference type="AlphaFoldDB" id="A0A9N9XPM5"/>
<reference evidence="17" key="1">
    <citation type="submission" date="2022-01" db="EMBL/GenBank/DDBJ databases">
        <authorList>
            <person name="King R."/>
        </authorList>
    </citation>
    <scope>NUCLEOTIDE SEQUENCE</scope>
</reference>
<dbReference type="GO" id="GO:0106335">
    <property type="term" value="F:tRNA (5-carboxymethyluridine(34)-5-O)-methyltransferase activity"/>
    <property type="evidence" value="ECO:0007669"/>
    <property type="project" value="UniProtKB-EC"/>
</dbReference>
<keyword evidence="9" id="KW-0511">Multifunctional enzyme</keyword>
<evidence type="ECO:0000256" key="5">
    <source>
        <dbReference type="ARBA" id="ARBA00022679"/>
    </source>
</evidence>
<keyword evidence="4" id="KW-0489">Methyltransferase</keyword>
<evidence type="ECO:0000259" key="16">
    <source>
        <dbReference type="PROSITE" id="PS51471"/>
    </source>
</evidence>
<evidence type="ECO:0000256" key="8">
    <source>
        <dbReference type="ARBA" id="ARBA00023004"/>
    </source>
</evidence>
<protein>
    <recommendedName>
        <fullName evidence="3">tRNA (carboxymethyluridine(34)-5-O)-methyltransferase</fullName>
        <ecNumber evidence="3">2.1.1.229</ecNumber>
    </recommendedName>
    <alternativeName>
        <fullName evidence="12">Alkylated DNA repair protein alkB homolog 8</fullName>
    </alternativeName>
    <alternativeName>
        <fullName evidence="13">S-adenosyl-L-methionine-dependent tRNA methyltransferase ALKBH8</fullName>
    </alternativeName>
</protein>
<dbReference type="GO" id="GO:0005634">
    <property type="term" value="C:nucleus"/>
    <property type="evidence" value="ECO:0007669"/>
    <property type="project" value="TreeGrafter"/>
</dbReference>
<evidence type="ECO:0000256" key="9">
    <source>
        <dbReference type="ARBA" id="ARBA00023268"/>
    </source>
</evidence>
<keyword evidence="18" id="KW-1185">Reference proteome</keyword>
<accession>A0A9N9XPM5</accession>
<dbReference type="GO" id="GO:0005737">
    <property type="term" value="C:cytoplasm"/>
    <property type="evidence" value="ECO:0007669"/>
    <property type="project" value="TreeGrafter"/>
</dbReference>
<evidence type="ECO:0000256" key="12">
    <source>
        <dbReference type="ARBA" id="ARBA00049786"/>
    </source>
</evidence>
<dbReference type="InterPro" id="IPR029063">
    <property type="entry name" value="SAM-dependent_MTases_sf"/>
</dbReference>
<feature type="domain" description="RRM" evidence="15">
    <location>
        <begin position="40"/>
        <end position="117"/>
    </location>
</feature>
<sequence>MDQSNLSNQKLKKIEKKLRKLQHIVLKETGVECSINKPTNILVIANAGLINGLTEETVLEHFSIYGTIETILLIPGKSCCFIRYSDELSAIKASENHNGTLNIAQNSKPIYLLYATSLPNNEDDAINEETVPGLVIFEDFITLEEEQKLLDLCDFESNSDVSHMKNRQVKHFGYEFNYNTNNVDKNQPLTEGIPEECNFWNRLDNTAFKSFIPDQLTVNHYLPGQGIPQHVDTHSAFEDPIMTLSLRNPIVMEFKNSYKHVSVLLKPRSLAVMSGECRYNWTHGITPRKCDMVHTKTGDVSFQRDTRVSYTFRKVLRKPCECMFKTNCDSFKESIEKLRSNAPELEKEHVHKVYEKIAGHFDSTRHKPWPNVVEFLESFETGSIVVDVGCGNGKYLGLNKGVFNVGCDASLNLLDICNKKGLEIFAANCLKIPIKDNCVDGAISIAVIHHLANDERRFSALEEIARILKPGGRALVYVWAKEQEKDQEKSSYLKQYRNNKTPQAAGEASVSNLPIHVNRTQFEYEDLLVPWKLKRSNESNKSNEPNTFLRFYHVFHEDELKELCEDIENIEVIKYYYDQGNWCSIIRKY</sequence>
<organism evidence="17 18">
    <name type="scientific">Phyllotreta striolata</name>
    <name type="common">Striped flea beetle</name>
    <name type="synonym">Crioceris striolata</name>
    <dbReference type="NCBI Taxonomy" id="444603"/>
    <lineage>
        <taxon>Eukaryota</taxon>
        <taxon>Metazoa</taxon>
        <taxon>Ecdysozoa</taxon>
        <taxon>Arthropoda</taxon>
        <taxon>Hexapoda</taxon>
        <taxon>Insecta</taxon>
        <taxon>Pterygota</taxon>
        <taxon>Neoptera</taxon>
        <taxon>Endopterygota</taxon>
        <taxon>Coleoptera</taxon>
        <taxon>Polyphaga</taxon>
        <taxon>Cucujiformia</taxon>
        <taxon>Chrysomeloidea</taxon>
        <taxon>Chrysomelidae</taxon>
        <taxon>Galerucinae</taxon>
        <taxon>Alticini</taxon>
        <taxon>Phyllotreta</taxon>
    </lineage>
</organism>
<dbReference type="InterPro" id="IPR051422">
    <property type="entry name" value="AlkB_tRNA_MeTrf/Diox"/>
</dbReference>
<evidence type="ECO:0000256" key="11">
    <source>
        <dbReference type="ARBA" id="ARBA00045506"/>
    </source>
</evidence>
<dbReference type="InterPro" id="IPR027450">
    <property type="entry name" value="AlkB-like"/>
</dbReference>
<dbReference type="SUPFAM" id="SSF54928">
    <property type="entry name" value="RNA-binding domain, RBD"/>
    <property type="match status" value="1"/>
</dbReference>
<evidence type="ECO:0000256" key="3">
    <source>
        <dbReference type="ARBA" id="ARBA00012808"/>
    </source>
</evidence>
<dbReference type="OrthoDB" id="271595at2759"/>
<keyword evidence="7 14" id="KW-0694">RNA-binding</keyword>
<dbReference type="Gene3D" id="3.30.70.330">
    <property type="match status" value="1"/>
</dbReference>
<dbReference type="Proteomes" id="UP001153712">
    <property type="component" value="Chromosome 4"/>
</dbReference>
<dbReference type="Pfam" id="PF08241">
    <property type="entry name" value="Methyltransf_11"/>
    <property type="match status" value="1"/>
</dbReference>
<dbReference type="PANTHER" id="PTHR13069:SF21">
    <property type="entry name" value="ALKYLATED DNA REPAIR PROTEIN ALKB HOMOLOG 8"/>
    <property type="match status" value="1"/>
</dbReference>
<dbReference type="PROSITE" id="PS51471">
    <property type="entry name" value="FE2OG_OXY"/>
    <property type="match status" value="1"/>
</dbReference>
<keyword evidence="8" id="KW-0408">Iron</keyword>
<dbReference type="GO" id="GO:0030488">
    <property type="term" value="P:tRNA methylation"/>
    <property type="evidence" value="ECO:0007669"/>
    <property type="project" value="TreeGrafter"/>
</dbReference>
<dbReference type="GO" id="GO:0008757">
    <property type="term" value="F:S-adenosylmethionine-dependent methyltransferase activity"/>
    <property type="evidence" value="ECO:0007669"/>
    <property type="project" value="InterPro"/>
</dbReference>
<comment type="catalytic activity">
    <reaction evidence="10">
        <text>5-(carboxymethyl)uridine(34) in tRNA + S-adenosyl-L-methionine = 5-(2-methoxy-2-oxoethyl)uridine(34) in tRNA + S-adenosyl-L-homocysteine</text>
        <dbReference type="Rhea" id="RHEA:43208"/>
        <dbReference type="Rhea" id="RHEA-COMP:10407"/>
        <dbReference type="Rhea" id="RHEA-COMP:10408"/>
        <dbReference type="ChEBI" id="CHEBI:57856"/>
        <dbReference type="ChEBI" id="CHEBI:59789"/>
        <dbReference type="ChEBI" id="CHEBI:74851"/>
        <dbReference type="ChEBI" id="CHEBI:74882"/>
        <dbReference type="EC" id="2.1.1.229"/>
    </reaction>
</comment>
<gene>
    <name evidence="17" type="ORF">PHYEVI_LOCUS7291</name>
</gene>
<dbReference type="FunFam" id="3.40.50.150:FF:000130">
    <property type="entry name" value="Alkylated DNA repair protein alkB homolog 8"/>
    <property type="match status" value="1"/>
</dbReference>
<proteinExistence type="inferred from homology"/>
<dbReference type="InterPro" id="IPR037151">
    <property type="entry name" value="AlkB-like_sf"/>
</dbReference>
<dbReference type="Gene3D" id="3.40.50.150">
    <property type="entry name" value="Vaccinia Virus protein VP39"/>
    <property type="match status" value="1"/>
</dbReference>
<dbReference type="SUPFAM" id="SSF53335">
    <property type="entry name" value="S-adenosyl-L-methionine-dependent methyltransferases"/>
    <property type="match status" value="1"/>
</dbReference>
<evidence type="ECO:0000313" key="17">
    <source>
        <dbReference type="EMBL" id="CAG9860944.1"/>
    </source>
</evidence>
<evidence type="ECO:0000313" key="18">
    <source>
        <dbReference type="Proteomes" id="UP001153712"/>
    </source>
</evidence>
<dbReference type="PANTHER" id="PTHR13069">
    <property type="entry name" value="ALKYLATED DNA REPAIR PROTEIN ALKB HOMOLOG 8"/>
    <property type="match status" value="1"/>
</dbReference>
<dbReference type="InterPro" id="IPR005123">
    <property type="entry name" value="Oxoglu/Fe-dep_dioxygenase_dom"/>
</dbReference>
<dbReference type="InterPro" id="IPR012677">
    <property type="entry name" value="Nucleotide-bd_a/b_plait_sf"/>
</dbReference>
<evidence type="ECO:0000256" key="2">
    <source>
        <dbReference type="ARBA" id="ARBA00007879"/>
    </source>
</evidence>
<dbReference type="InterPro" id="IPR000504">
    <property type="entry name" value="RRM_dom"/>
</dbReference>
<evidence type="ECO:0000256" key="4">
    <source>
        <dbReference type="ARBA" id="ARBA00022603"/>
    </source>
</evidence>
<dbReference type="GO" id="GO:0000049">
    <property type="term" value="F:tRNA binding"/>
    <property type="evidence" value="ECO:0007669"/>
    <property type="project" value="TreeGrafter"/>
</dbReference>
<evidence type="ECO:0000256" key="14">
    <source>
        <dbReference type="PROSITE-ProRule" id="PRU00176"/>
    </source>
</evidence>
<dbReference type="SUPFAM" id="SSF51197">
    <property type="entry name" value="Clavaminate synthase-like"/>
    <property type="match status" value="1"/>
</dbReference>
<evidence type="ECO:0000256" key="7">
    <source>
        <dbReference type="ARBA" id="ARBA00022884"/>
    </source>
</evidence>
<evidence type="ECO:0000256" key="6">
    <source>
        <dbReference type="ARBA" id="ARBA00022833"/>
    </source>
</evidence>
<dbReference type="InterPro" id="IPR013216">
    <property type="entry name" value="Methyltransf_11"/>
</dbReference>
<feature type="domain" description="Fe2OG dioxygenase" evidence="16">
    <location>
        <begin position="212"/>
        <end position="316"/>
    </location>
</feature>
<dbReference type="CDD" id="cd02440">
    <property type="entry name" value="AdoMet_MTases"/>
    <property type="match status" value="1"/>
</dbReference>
<dbReference type="Pfam" id="PF00076">
    <property type="entry name" value="RRM_1"/>
    <property type="match status" value="1"/>
</dbReference>
<evidence type="ECO:0000259" key="15">
    <source>
        <dbReference type="PROSITE" id="PS50102"/>
    </source>
</evidence>
<dbReference type="Gene3D" id="2.60.120.590">
    <property type="entry name" value="Alpha-ketoglutarate-dependent dioxygenase AlkB-like"/>
    <property type="match status" value="1"/>
</dbReference>
<evidence type="ECO:0000256" key="1">
    <source>
        <dbReference type="ARBA" id="ARBA00001954"/>
    </source>
</evidence>
<keyword evidence="6" id="KW-0862">Zinc</keyword>
<dbReference type="EMBL" id="OU900097">
    <property type="protein sequence ID" value="CAG9860944.1"/>
    <property type="molecule type" value="Genomic_DNA"/>
</dbReference>
<comment type="function">
    <text evidence="11">Catalyzes the methylation of 5-carboxymethyl uridine to 5-methylcarboxymethyl uridine at the wobble position of the anticodon loop in tRNA via its methyltransferase domain. Catalyzes the last step in the formation of 5-methylcarboxymethyl uridine at the wobble position of the anticodon loop in target tRNA. Has a preference for tRNA(Arg) and tRNA(Glu), and does not bind tRNA(Lys). Binds tRNA and catalyzes the iron and alpha-ketoglutarate dependent hydroxylation of 5-methylcarboxymethyl uridine at the wobble position of the anticodon loop in tRNA via its dioxygenase domain, giving rise to 5-(S)-methoxycarbonylhydroxymethyluridine; has a preference for tRNA(Gly). Required for normal survival after DNA damage. May inhibit apoptosis and promote cell survival and angiogenesis.</text>
</comment>
<name>A0A9N9XPM5_PHYSR</name>
<keyword evidence="5" id="KW-0808">Transferase</keyword>
<comment type="similarity">
    <text evidence="2">Belongs to the alkB family.</text>
</comment>
<dbReference type="InterPro" id="IPR035979">
    <property type="entry name" value="RBD_domain_sf"/>
</dbReference>
<dbReference type="GO" id="GO:0002098">
    <property type="term" value="P:tRNA wobble uridine modification"/>
    <property type="evidence" value="ECO:0007669"/>
    <property type="project" value="TreeGrafter"/>
</dbReference>
<dbReference type="Pfam" id="PF13532">
    <property type="entry name" value="2OG-FeII_Oxy_2"/>
    <property type="match status" value="1"/>
</dbReference>